<dbReference type="WBParaSite" id="OFLC_0001612801-mRNA-1">
    <property type="protein sequence ID" value="OFLC_0001612801-mRNA-1"/>
    <property type="gene ID" value="OFLC_0001612801"/>
</dbReference>
<dbReference type="EMBL" id="UZAJ01044140">
    <property type="protein sequence ID" value="VDP27392.1"/>
    <property type="molecule type" value="Genomic_DNA"/>
</dbReference>
<evidence type="ECO:0000256" key="1">
    <source>
        <dbReference type="SAM" id="MobiDB-lite"/>
    </source>
</evidence>
<gene>
    <name evidence="2" type="ORF">OFLC_LOCUS16115</name>
</gene>
<proteinExistence type="predicted"/>
<feature type="compositionally biased region" description="Basic and acidic residues" evidence="1">
    <location>
        <begin position="31"/>
        <end position="40"/>
    </location>
</feature>
<evidence type="ECO:0000313" key="3">
    <source>
        <dbReference type="Proteomes" id="UP000267606"/>
    </source>
</evidence>
<accession>A0A183I8Q3</accession>
<reference evidence="4" key="1">
    <citation type="submission" date="2016-06" db="UniProtKB">
        <authorList>
            <consortium name="WormBaseParasite"/>
        </authorList>
    </citation>
    <scope>IDENTIFICATION</scope>
</reference>
<name>A0A183I8Q3_9BILA</name>
<organism evidence="4">
    <name type="scientific">Onchocerca flexuosa</name>
    <dbReference type="NCBI Taxonomy" id="387005"/>
    <lineage>
        <taxon>Eukaryota</taxon>
        <taxon>Metazoa</taxon>
        <taxon>Ecdysozoa</taxon>
        <taxon>Nematoda</taxon>
        <taxon>Chromadorea</taxon>
        <taxon>Rhabditida</taxon>
        <taxon>Spirurina</taxon>
        <taxon>Spiruromorpha</taxon>
        <taxon>Filarioidea</taxon>
        <taxon>Onchocercidae</taxon>
        <taxon>Onchocerca</taxon>
    </lineage>
</organism>
<evidence type="ECO:0000313" key="2">
    <source>
        <dbReference type="EMBL" id="VDP27392.1"/>
    </source>
</evidence>
<dbReference type="AlphaFoldDB" id="A0A183I8Q3"/>
<dbReference type="Proteomes" id="UP000267606">
    <property type="component" value="Unassembled WGS sequence"/>
</dbReference>
<reference evidence="2 3" key="2">
    <citation type="submission" date="2018-11" db="EMBL/GenBank/DDBJ databases">
        <authorList>
            <consortium name="Pathogen Informatics"/>
        </authorList>
    </citation>
    <scope>NUCLEOTIDE SEQUENCE [LARGE SCALE GENOMIC DNA]</scope>
</reference>
<keyword evidence="3" id="KW-1185">Reference proteome</keyword>
<sequence>MDDNEAKNAALGSKTWTNTMGRTLRRKLSAFRKDTNDNER</sequence>
<feature type="region of interest" description="Disordered" evidence="1">
    <location>
        <begin position="1"/>
        <end position="40"/>
    </location>
</feature>
<evidence type="ECO:0000313" key="4">
    <source>
        <dbReference type="WBParaSite" id="OFLC_0001612801-mRNA-1"/>
    </source>
</evidence>
<protein>
    <submittedName>
        <fullName evidence="2 4">Uncharacterized protein</fullName>
    </submittedName>
</protein>